<name>A0A1C4VF22_9ACTN</name>
<evidence type="ECO:0000256" key="1">
    <source>
        <dbReference type="SAM" id="MobiDB-lite"/>
    </source>
</evidence>
<gene>
    <name evidence="3" type="ORF">GA0070214_102303</name>
</gene>
<accession>A0A1C4VF22</accession>
<keyword evidence="4" id="KW-1185">Reference proteome</keyword>
<proteinExistence type="predicted"/>
<feature type="transmembrane region" description="Helical" evidence="2">
    <location>
        <begin position="23"/>
        <end position="44"/>
    </location>
</feature>
<keyword evidence="2" id="KW-0472">Membrane</keyword>
<reference evidence="4" key="1">
    <citation type="submission" date="2016-06" db="EMBL/GenBank/DDBJ databases">
        <authorList>
            <person name="Varghese N."/>
            <person name="Submissions Spin"/>
        </authorList>
    </citation>
    <scope>NUCLEOTIDE SEQUENCE [LARGE SCALE GENOMIC DNA]</scope>
    <source>
        <strain evidence="4">DSM 45246</strain>
    </source>
</reference>
<evidence type="ECO:0000313" key="4">
    <source>
        <dbReference type="Proteomes" id="UP000199629"/>
    </source>
</evidence>
<protein>
    <submittedName>
        <fullName evidence="3">Uncharacterized protein</fullName>
    </submittedName>
</protein>
<dbReference type="RefSeq" id="WP_139141767.1">
    <property type="nucleotide sequence ID" value="NZ_FMCS01000002.1"/>
</dbReference>
<evidence type="ECO:0000256" key="2">
    <source>
        <dbReference type="SAM" id="Phobius"/>
    </source>
</evidence>
<dbReference type="AlphaFoldDB" id="A0A1C4VF22"/>
<organism evidence="3 4">
    <name type="scientific">Micromonospora chaiyaphumensis</name>
    <dbReference type="NCBI Taxonomy" id="307119"/>
    <lineage>
        <taxon>Bacteria</taxon>
        <taxon>Bacillati</taxon>
        <taxon>Actinomycetota</taxon>
        <taxon>Actinomycetes</taxon>
        <taxon>Micromonosporales</taxon>
        <taxon>Micromonosporaceae</taxon>
        <taxon>Micromonospora</taxon>
    </lineage>
</organism>
<feature type="compositionally biased region" description="Low complexity" evidence="1">
    <location>
        <begin position="49"/>
        <end position="63"/>
    </location>
</feature>
<keyword evidence="2" id="KW-0812">Transmembrane</keyword>
<dbReference type="EMBL" id="FMCS01000002">
    <property type="protein sequence ID" value="SCE82546.1"/>
    <property type="molecule type" value="Genomic_DNA"/>
</dbReference>
<dbReference type="Proteomes" id="UP000199629">
    <property type="component" value="Unassembled WGS sequence"/>
</dbReference>
<evidence type="ECO:0000313" key="3">
    <source>
        <dbReference type="EMBL" id="SCE82546.1"/>
    </source>
</evidence>
<feature type="region of interest" description="Disordered" evidence="1">
    <location>
        <begin position="49"/>
        <end position="82"/>
    </location>
</feature>
<keyword evidence="2" id="KW-1133">Transmembrane helix</keyword>
<sequence length="217" mass="22779">MKANDSGADPVSPTGGTVSRRPLVLTVTAVVVLVAAAIVALVALRDRGAAPARPTAPRGAAGEPGERGGVATTVSPSGPVKVLAGTTPGQVTDAWVKRWPGPVDVDGSLHTVRATLPGTRDQLSASVGQPAKDRRDEVTRVFCLVKHRGTVQPPLVRTLVDGCLGPVLRAEERTAVLAWLNSADLSVPHQQVRRFPRFELLADHTADTSFSFILNAR</sequence>